<dbReference type="GeneID" id="9926574"/>
<keyword evidence="2" id="KW-1185">Reference proteome</keyword>
<reference evidence="1 2" key="1">
    <citation type="journal article" date="2010" name="Virol. J.">
        <title>Genomes of the T4-related bacteriophages as windows on microbial genome evolution.</title>
        <authorList>
            <person name="Petrov V.M."/>
            <person name="Ratnayaka S."/>
            <person name="Nolan J.M."/>
            <person name="Miller E.S."/>
            <person name="Karam J.D."/>
        </authorList>
    </citation>
    <scope>NUCLEOTIDE SEQUENCE [LARGE SCALE GENOMIC DNA]</scope>
</reference>
<name>E5EPS4_9CAUD</name>
<organism evidence="1 2">
    <name type="scientific">Acinetobacter phage Acj9</name>
    <dbReference type="NCBI Taxonomy" id="760939"/>
    <lineage>
        <taxon>Viruses</taxon>
        <taxon>Duplodnaviria</taxon>
        <taxon>Heunggongvirae</taxon>
        <taxon>Uroviricota</taxon>
        <taxon>Caudoviricetes</taxon>
        <taxon>Pantevenvirales</taxon>
        <taxon>Straboviridae</taxon>
        <taxon>Twarogvirinae</taxon>
        <taxon>Acajnonavirus</taxon>
        <taxon>Acajnonavirus acj9</taxon>
    </lineage>
</organism>
<dbReference type="KEGG" id="vg:9926574"/>
<dbReference type="RefSeq" id="YP_004010277.1">
    <property type="nucleotide sequence ID" value="NC_014663.1"/>
</dbReference>
<proteinExistence type="predicted"/>
<evidence type="ECO:0000313" key="1">
    <source>
        <dbReference type="EMBL" id="ADG60040.1"/>
    </source>
</evidence>
<gene>
    <name evidence="1" type="ORF">Acj9p140</name>
</gene>
<accession>E5EPS4</accession>
<sequence>MFGLKKPQTTAPHAPFHKMFAAVHLVTESSDHYNMLVEHANAQEILDYIKSEMGDELAYVCNWWISAEDVSIADYVSNNLEELINEVQDADE</sequence>
<dbReference type="OrthoDB" id="40764at10239"/>
<dbReference type="Proteomes" id="UP000008731">
    <property type="component" value="Segment"/>
</dbReference>
<dbReference type="EMBL" id="HM004124">
    <property type="protein sequence ID" value="ADG60040.1"/>
    <property type="molecule type" value="Genomic_DNA"/>
</dbReference>
<protein>
    <submittedName>
        <fullName evidence="1">Uncharacterized protein</fullName>
    </submittedName>
</protein>
<evidence type="ECO:0000313" key="2">
    <source>
        <dbReference type="Proteomes" id="UP000008731"/>
    </source>
</evidence>